<dbReference type="GO" id="GO:0023052">
    <property type="term" value="P:signaling"/>
    <property type="evidence" value="ECO:0007669"/>
    <property type="project" value="InterPro"/>
</dbReference>
<evidence type="ECO:0000313" key="3">
    <source>
        <dbReference type="EMBL" id="NXJ36076.1"/>
    </source>
</evidence>
<feature type="compositionally biased region" description="Low complexity" evidence="2">
    <location>
        <begin position="770"/>
        <end position="780"/>
    </location>
</feature>
<dbReference type="GO" id="GO:0098978">
    <property type="term" value="C:glutamatergic synapse"/>
    <property type="evidence" value="ECO:0007669"/>
    <property type="project" value="TreeGrafter"/>
</dbReference>
<evidence type="ECO:0000256" key="1">
    <source>
        <dbReference type="ARBA" id="ARBA00008839"/>
    </source>
</evidence>
<feature type="compositionally biased region" description="Basic and acidic residues" evidence="2">
    <location>
        <begin position="1"/>
        <end position="14"/>
    </location>
</feature>
<sequence>MKGLGDNRSRHLSDNLDSPQDSLYAPQDRNPYLLSPTDSFTMDPRFPAQNTLHGDCLLPLNNQISNSSTFPRIHYNSHFEVPDDNPFPSHAQATKINRLPANLLDQFEKQLPIHRDGFSTLQFQRSDAKHRSESPGRIRHLVHSVQKLFAKSQSLEGPTKGNVNGKKGADDPKQNRRSKSKDRAKTSEPKRRTRSNISGWWSSDDNLDSDTCSYRNPMGLMTLGRQPDHSQPKYFMHAYNTISEHMLKSSKSNNDLKVTPCTNIPINNDSNYIKRGSWSTLTLSHAREVCQKASATIDKALLKSKSCHQDLAYHYLQVPQGEWNNTLSRDKDSEIPCRRMRSGSYIKAMGDDDSEDSETSPKPSPKTAARRQSYLKATQQSLSEQSTTQSSSQGPASHSAAPAMGTPLTPSLSAGRSLDRLDSVEILLPPKFPTWEEEYNQISDSVNESSCINQAPEPELGEQYEAVCDSTYSEAESAATEVLDLPLPSYFRSRSHSYLRAIQAGCSQEEDTGSVRSISPPPAGSLSGSRTLPTNSSSSCLVAYKKTPPPVPPRTTSKPFISVTVQSSTESAQDTYLDSQDHKSEVTSQSGLSNSSDSLDSTRTPSVTRGSVVTPARETPELPQKNATLKSDKGTLTSEEPKVENIPKRKLSSIGIQVDCLQPVAKEEPPPPATKFQSIGVQVEDEWRHSRSMSSKQDTDSDTQELNNSSCKSSERSLAECPQHNNSVGVDATTRQPAKPSQIKRNLSYGENNDPALEPSSLPPPDPWLETSSTSPSEPTQPGACRRDGYWFLKLLQAETERLEGWCRQMDQETKENNLSEEVLGKVLSAVGSAQLLMSQKFQQFHGLCEQNLNPNANPRPTAQDLAGFWDLLQLSIEDISMKFDELYHLKANSWQLAETPERKEEKKPPPPVPKKPAKSKSQLNRDKASDSDKQRQEARKRLMAAKRAASVRQNSATESADSIEIYVPEAQTRL</sequence>
<dbReference type="AlphaFoldDB" id="A0A7L0APZ8"/>
<feature type="compositionally biased region" description="Low complexity" evidence="2">
    <location>
        <begin position="378"/>
        <end position="393"/>
    </location>
</feature>
<feature type="non-terminal residue" evidence="3">
    <location>
        <position position="1"/>
    </location>
</feature>
<feature type="compositionally biased region" description="Polar residues" evidence="2">
    <location>
        <begin position="723"/>
        <end position="736"/>
    </location>
</feature>
<feature type="compositionally biased region" description="Basic and acidic residues" evidence="2">
    <location>
        <begin position="900"/>
        <end position="909"/>
    </location>
</feature>
<feature type="region of interest" description="Disordered" evidence="2">
    <location>
        <begin position="1"/>
        <end position="41"/>
    </location>
</feature>
<proteinExistence type="inferred from homology"/>
<feature type="compositionally biased region" description="Polar residues" evidence="2">
    <location>
        <begin position="563"/>
        <end position="578"/>
    </location>
</feature>
<dbReference type="Proteomes" id="UP000537039">
    <property type="component" value="Unassembled WGS sequence"/>
</dbReference>
<accession>A0A7L0APZ8</accession>
<comment type="caution">
    <text evidence="3">The sequence shown here is derived from an EMBL/GenBank/DDBJ whole genome shotgun (WGS) entry which is preliminary data.</text>
</comment>
<name>A0A7L0APZ8_9AVES</name>
<feature type="compositionally biased region" description="Low complexity" evidence="2">
    <location>
        <begin position="588"/>
        <end position="601"/>
    </location>
</feature>
<feature type="region of interest" description="Disordered" evidence="2">
    <location>
        <begin position="324"/>
        <end position="415"/>
    </location>
</feature>
<dbReference type="PANTHER" id="PTHR12353:SF19">
    <property type="entry name" value="DISKS LARGE-ASSOCIATED PROTEIN 4"/>
    <property type="match status" value="1"/>
</dbReference>
<feature type="region of interest" description="Disordered" evidence="2">
    <location>
        <begin position="898"/>
        <end position="975"/>
    </location>
</feature>
<evidence type="ECO:0000256" key="2">
    <source>
        <dbReference type="SAM" id="MobiDB-lite"/>
    </source>
</evidence>
<dbReference type="GO" id="GO:0099572">
    <property type="term" value="C:postsynaptic specialization"/>
    <property type="evidence" value="ECO:0007669"/>
    <property type="project" value="TreeGrafter"/>
</dbReference>
<dbReference type="GO" id="GO:0060090">
    <property type="term" value="F:molecular adaptor activity"/>
    <property type="evidence" value="ECO:0007669"/>
    <property type="project" value="TreeGrafter"/>
</dbReference>
<feature type="compositionally biased region" description="Polar residues" evidence="2">
    <location>
        <begin position="526"/>
        <end position="540"/>
    </location>
</feature>
<gene>
    <name evidence="3" type="primary">Dlgap4</name>
    <name evidence="3" type="ORF">CICMAG_R13092</name>
</gene>
<feature type="compositionally biased region" description="Polar residues" evidence="2">
    <location>
        <begin position="952"/>
        <end position="961"/>
    </location>
</feature>
<protein>
    <submittedName>
        <fullName evidence="3">DLGP4 protein</fullName>
    </submittedName>
</protein>
<feature type="compositionally biased region" description="Basic and acidic residues" evidence="2">
    <location>
        <begin position="181"/>
        <end position="190"/>
    </location>
</feature>
<organism evidence="3 4">
    <name type="scientific">Ciconia maguari</name>
    <dbReference type="NCBI Taxonomy" id="52777"/>
    <lineage>
        <taxon>Eukaryota</taxon>
        <taxon>Metazoa</taxon>
        <taxon>Chordata</taxon>
        <taxon>Craniata</taxon>
        <taxon>Vertebrata</taxon>
        <taxon>Euteleostomi</taxon>
        <taxon>Archelosauria</taxon>
        <taxon>Archosauria</taxon>
        <taxon>Dinosauria</taxon>
        <taxon>Saurischia</taxon>
        <taxon>Theropoda</taxon>
        <taxon>Coelurosauria</taxon>
        <taxon>Aves</taxon>
        <taxon>Neognathae</taxon>
        <taxon>Neoaves</taxon>
        <taxon>Aequornithes</taxon>
        <taxon>Ciconiiformes</taxon>
        <taxon>Ciconiidae</taxon>
        <taxon>Ciconia</taxon>
    </lineage>
</organism>
<feature type="non-terminal residue" evidence="3">
    <location>
        <position position="975"/>
    </location>
</feature>
<evidence type="ECO:0000313" key="4">
    <source>
        <dbReference type="Proteomes" id="UP000537039"/>
    </source>
</evidence>
<reference evidence="3 4" key="1">
    <citation type="submission" date="2019-09" db="EMBL/GenBank/DDBJ databases">
        <title>Bird 10,000 Genomes (B10K) Project - Family phase.</title>
        <authorList>
            <person name="Zhang G."/>
        </authorList>
    </citation>
    <scope>NUCLEOTIDE SEQUENCE [LARGE SCALE GENOMIC DNA]</scope>
    <source>
        <strain evidence="3">B10K-DU-001-47</strain>
        <tissue evidence="3">Muscle</tissue>
    </source>
</reference>
<feature type="compositionally biased region" description="Basic and acidic residues" evidence="2">
    <location>
        <begin position="924"/>
        <end position="941"/>
    </location>
</feature>
<keyword evidence="4" id="KW-1185">Reference proteome</keyword>
<dbReference type="Pfam" id="PF03359">
    <property type="entry name" value="GKAP"/>
    <property type="match status" value="1"/>
</dbReference>
<feature type="compositionally biased region" description="Polar residues" evidence="2">
    <location>
        <begin position="625"/>
        <end position="638"/>
    </location>
</feature>
<feature type="compositionally biased region" description="Polar residues" evidence="2">
    <location>
        <begin position="602"/>
        <end position="611"/>
    </location>
</feature>
<feature type="region of interest" description="Disordered" evidence="2">
    <location>
        <begin position="150"/>
        <end position="200"/>
    </location>
</feature>
<feature type="compositionally biased region" description="Basic and acidic residues" evidence="2">
    <location>
        <begin position="328"/>
        <end position="337"/>
    </location>
</feature>
<dbReference type="InterPro" id="IPR005026">
    <property type="entry name" value="SAPAP"/>
</dbReference>
<comment type="similarity">
    <text evidence="1">Belongs to the SAPAP family.</text>
</comment>
<dbReference type="PANTHER" id="PTHR12353">
    <property type="entry name" value="DISKS LARGE-ASSOCIATED PROTEIN DAP SAP90/PSD-95-ASSOCIATED PROTEIN"/>
    <property type="match status" value="1"/>
</dbReference>
<feature type="region of interest" description="Disordered" evidence="2">
    <location>
        <begin position="509"/>
        <end position="785"/>
    </location>
</feature>
<dbReference type="EMBL" id="VXAE01007085">
    <property type="protein sequence ID" value="NXJ36076.1"/>
    <property type="molecule type" value="Genomic_DNA"/>
</dbReference>